<gene>
    <name evidence="5" type="ORF">BA177_07915</name>
</gene>
<dbReference type="STRING" id="1548547.BA177_07915"/>
<dbReference type="RefSeq" id="WP_068619084.1">
    <property type="nucleotide sequence ID" value="NZ_CP016268.1"/>
</dbReference>
<dbReference type="PANTHER" id="PTHR30154">
    <property type="entry name" value="LEUCINE-RESPONSIVE REGULATORY PROTEIN"/>
    <property type="match status" value="1"/>
</dbReference>
<dbReference type="SMART" id="SM00344">
    <property type="entry name" value="HTH_ASNC"/>
    <property type="match status" value="1"/>
</dbReference>
<protein>
    <recommendedName>
        <fullName evidence="4">HTH asnC-type domain-containing protein</fullName>
    </recommendedName>
</protein>
<dbReference type="PROSITE" id="PS50956">
    <property type="entry name" value="HTH_ASNC_2"/>
    <property type="match status" value="1"/>
</dbReference>
<dbReference type="InterPro" id="IPR011991">
    <property type="entry name" value="ArsR-like_HTH"/>
</dbReference>
<dbReference type="AlphaFoldDB" id="A0A193LKW9"/>
<dbReference type="SUPFAM" id="SSF54909">
    <property type="entry name" value="Dimeric alpha+beta barrel"/>
    <property type="match status" value="1"/>
</dbReference>
<evidence type="ECO:0000256" key="2">
    <source>
        <dbReference type="ARBA" id="ARBA00023125"/>
    </source>
</evidence>
<dbReference type="CDD" id="cd00090">
    <property type="entry name" value="HTH_ARSR"/>
    <property type="match status" value="1"/>
</dbReference>
<dbReference type="Pfam" id="PF01037">
    <property type="entry name" value="AsnC_trans_reg"/>
    <property type="match status" value="1"/>
</dbReference>
<sequence>MKLSKTDRLLLNELQRDATRNQNELAELVGMSRTSCWRRIRDFERAGLIERRVALLNPKLAGLNIQVLLMVAMTEHTDDNRQRFERHVSLLPEVTECFSVSGERDYVLHVLVKDMESYNEFLNSKILKHPAVRSASSTFALRRVKYSTVLPLPG</sequence>
<dbReference type="GO" id="GO:0043200">
    <property type="term" value="P:response to amino acid"/>
    <property type="evidence" value="ECO:0007669"/>
    <property type="project" value="TreeGrafter"/>
</dbReference>
<organism evidence="5 6">
    <name type="scientific">Woeseia oceani</name>
    <dbReference type="NCBI Taxonomy" id="1548547"/>
    <lineage>
        <taxon>Bacteria</taxon>
        <taxon>Pseudomonadati</taxon>
        <taxon>Pseudomonadota</taxon>
        <taxon>Gammaproteobacteria</taxon>
        <taxon>Woeseiales</taxon>
        <taxon>Woeseiaceae</taxon>
        <taxon>Woeseia</taxon>
    </lineage>
</organism>
<proteinExistence type="predicted"/>
<dbReference type="GO" id="GO:0005829">
    <property type="term" value="C:cytosol"/>
    <property type="evidence" value="ECO:0007669"/>
    <property type="project" value="TreeGrafter"/>
</dbReference>
<dbReference type="PANTHER" id="PTHR30154:SF34">
    <property type="entry name" value="TRANSCRIPTIONAL REGULATOR AZLB"/>
    <property type="match status" value="1"/>
</dbReference>
<evidence type="ECO:0000259" key="4">
    <source>
        <dbReference type="PROSITE" id="PS50956"/>
    </source>
</evidence>
<dbReference type="Proteomes" id="UP000092695">
    <property type="component" value="Chromosome"/>
</dbReference>
<dbReference type="InterPro" id="IPR019887">
    <property type="entry name" value="Tscrpt_reg_AsnC/Lrp_C"/>
</dbReference>
<dbReference type="Pfam" id="PF13412">
    <property type="entry name" value="HTH_24"/>
    <property type="match status" value="1"/>
</dbReference>
<accession>A0A193LKW9</accession>
<dbReference type="Gene3D" id="1.10.10.10">
    <property type="entry name" value="Winged helix-like DNA-binding domain superfamily/Winged helix DNA-binding domain"/>
    <property type="match status" value="1"/>
</dbReference>
<name>A0A193LKW9_9GAMM</name>
<dbReference type="Gene3D" id="3.30.70.920">
    <property type="match status" value="1"/>
</dbReference>
<dbReference type="GO" id="GO:0043565">
    <property type="term" value="F:sequence-specific DNA binding"/>
    <property type="evidence" value="ECO:0007669"/>
    <property type="project" value="InterPro"/>
</dbReference>
<dbReference type="EMBL" id="CP016268">
    <property type="protein sequence ID" value="ANO53091.1"/>
    <property type="molecule type" value="Genomic_DNA"/>
</dbReference>
<feature type="domain" description="HTH asnC-type" evidence="4">
    <location>
        <begin position="3"/>
        <end position="64"/>
    </location>
</feature>
<dbReference type="KEGG" id="woc:BA177_07915"/>
<dbReference type="InterPro" id="IPR019888">
    <property type="entry name" value="Tscrpt_reg_AsnC-like"/>
</dbReference>
<dbReference type="SUPFAM" id="SSF46785">
    <property type="entry name" value="Winged helix' DNA-binding domain"/>
    <property type="match status" value="1"/>
</dbReference>
<dbReference type="InterPro" id="IPR011008">
    <property type="entry name" value="Dimeric_a/b-barrel"/>
</dbReference>
<dbReference type="InterPro" id="IPR036388">
    <property type="entry name" value="WH-like_DNA-bd_sf"/>
</dbReference>
<dbReference type="PRINTS" id="PR00033">
    <property type="entry name" value="HTHASNC"/>
</dbReference>
<reference evidence="5 6" key="1">
    <citation type="submission" date="2016-06" db="EMBL/GenBank/DDBJ databases">
        <title>Complete genome sequence of a deep-branching marine Gamma Proteobacterium Woeseia oceani type strain XK5.</title>
        <authorList>
            <person name="Mu D."/>
            <person name="Du Z."/>
        </authorList>
    </citation>
    <scope>NUCLEOTIDE SEQUENCE [LARGE SCALE GENOMIC DNA]</scope>
    <source>
        <strain evidence="5 6">XK5</strain>
    </source>
</reference>
<dbReference type="GO" id="GO:0006355">
    <property type="term" value="P:regulation of DNA-templated transcription"/>
    <property type="evidence" value="ECO:0007669"/>
    <property type="project" value="UniProtKB-ARBA"/>
</dbReference>
<evidence type="ECO:0000256" key="1">
    <source>
        <dbReference type="ARBA" id="ARBA00023015"/>
    </source>
</evidence>
<dbReference type="InterPro" id="IPR036390">
    <property type="entry name" value="WH_DNA-bd_sf"/>
</dbReference>
<evidence type="ECO:0000313" key="5">
    <source>
        <dbReference type="EMBL" id="ANO53091.1"/>
    </source>
</evidence>
<evidence type="ECO:0000256" key="3">
    <source>
        <dbReference type="ARBA" id="ARBA00023163"/>
    </source>
</evidence>
<dbReference type="InterPro" id="IPR000485">
    <property type="entry name" value="AsnC-type_HTH_dom"/>
</dbReference>
<keyword evidence="3" id="KW-0804">Transcription</keyword>
<keyword evidence="2" id="KW-0238">DNA-binding</keyword>
<evidence type="ECO:0000313" key="6">
    <source>
        <dbReference type="Proteomes" id="UP000092695"/>
    </source>
</evidence>
<keyword evidence="1" id="KW-0805">Transcription regulation</keyword>
<keyword evidence="6" id="KW-1185">Reference proteome</keyword>